<comment type="similarity">
    <text evidence="2 19">Belongs to the BBP/SF1 family.</text>
</comment>
<comment type="caution">
    <text evidence="23">The sequence shown here is derived from an EMBL/GenBank/DDBJ whole genome shotgun (WGS) entry which is preliminary data.</text>
</comment>
<evidence type="ECO:0000256" key="1">
    <source>
        <dbReference type="ARBA" id="ARBA00004123"/>
    </source>
</evidence>
<feature type="domain" description="CCHC-type" evidence="21">
    <location>
        <begin position="362"/>
        <end position="376"/>
    </location>
</feature>
<dbReference type="FunFam" id="3.30.1370.10:FF:000016">
    <property type="entry name" value="Putative splicing factor 1"/>
    <property type="match status" value="1"/>
</dbReference>
<evidence type="ECO:0000256" key="9">
    <source>
        <dbReference type="ARBA" id="ARBA00022833"/>
    </source>
</evidence>
<feature type="region of interest" description="Disordered" evidence="20">
    <location>
        <begin position="75"/>
        <end position="114"/>
    </location>
</feature>
<keyword evidence="4" id="KW-0597">Phosphoprotein</keyword>
<feature type="compositionally biased region" description="Basic and acidic residues" evidence="20">
    <location>
        <begin position="178"/>
        <end position="188"/>
    </location>
</feature>
<evidence type="ECO:0000256" key="8">
    <source>
        <dbReference type="ARBA" id="ARBA00022771"/>
    </source>
</evidence>
<evidence type="ECO:0000256" key="18">
    <source>
        <dbReference type="PROSITE-ProRule" id="PRU00117"/>
    </source>
</evidence>
<feature type="compositionally biased region" description="Polar residues" evidence="20">
    <location>
        <begin position="81"/>
        <end position="97"/>
    </location>
</feature>
<dbReference type="SMART" id="SM00322">
    <property type="entry name" value="KH"/>
    <property type="match status" value="1"/>
</dbReference>
<keyword evidence="13" id="KW-0804">Transcription</keyword>
<dbReference type="InterPro" id="IPR032570">
    <property type="entry name" value="SF1-HH"/>
</dbReference>
<evidence type="ECO:0000256" key="13">
    <source>
        <dbReference type="ARBA" id="ARBA00023163"/>
    </source>
</evidence>
<keyword evidence="9 19" id="KW-0862">Zinc</keyword>
<sequence>MSSRSPRSRSRSPSKKYKKSHKHSRKSSDEGSPPPSNLSIKTEEGSLTENNSVYKARLPSVMLPPSFLAKLDVNDDEKTRSPTGDQSPAESTSNITQPARKRKRRFGDETDRVFLPNMPTTISATTMTDQQQKIYVLQVQIEELTRRLKMSDLGISTNSEARSPSPEPIYDQQGKRQNTREVRTRRKIEEQRHRLVTELLVLNPEYKAPADYKPTQAKYIDKVMIPQEDHPDVNFVGLIIGPRGNTLKTLEKETNAKIIIRGKGSIKDGKMGLVKFGPLPGEDEPLHAYITGTSSEIVAKAVEKVKQIINQAIDEPEGMNELRKQQLRELALLHGTLRENDCLIKLKIIDEAEKIVTNTIVCTICGGAGHVTSDCKFRKKPDGTYAELNPDGSLMINGTNRAEQQKLDCEYQSLMNELTGKKDSDVNSLSLEDRKNLMSGSRTNGPTLAITGGIPPTSTPVIAPMPFNNPTTTNNNGMPNTINNYNPPSLMSLHTNNTSSTTSTTNTTTTTQPQTSTNYWSNTGPRYNNNDVFDGHYLLRRNNRSANYSSYIEGDSYRAQHIPALMENGGSNSNNTNSSTSWSNPQNPQQQQQWSQWNQYNTAMYYQSVYQQQYYQNNNVGFVPPLPKAAPPPPPPPR</sequence>
<dbReference type="EMBL" id="CAJOBO010000002">
    <property type="protein sequence ID" value="CAF4087130.1"/>
    <property type="molecule type" value="Genomic_DNA"/>
</dbReference>
<evidence type="ECO:0000256" key="2">
    <source>
        <dbReference type="ARBA" id="ARBA00010382"/>
    </source>
</evidence>
<evidence type="ECO:0000313" key="22">
    <source>
        <dbReference type="EMBL" id="CAF3432653.1"/>
    </source>
</evidence>
<evidence type="ECO:0000256" key="12">
    <source>
        <dbReference type="ARBA" id="ARBA00023015"/>
    </source>
</evidence>
<evidence type="ECO:0000256" key="17">
    <source>
        <dbReference type="PROSITE-ProRule" id="PRU00047"/>
    </source>
</evidence>
<keyword evidence="7 19" id="KW-0747">Spliceosome</keyword>
<dbReference type="GO" id="GO:0003729">
    <property type="term" value="F:mRNA binding"/>
    <property type="evidence" value="ECO:0007669"/>
    <property type="project" value="TreeGrafter"/>
</dbReference>
<dbReference type="GO" id="GO:0045131">
    <property type="term" value="F:pre-mRNA branch point binding"/>
    <property type="evidence" value="ECO:0007669"/>
    <property type="project" value="UniProtKB-UniRule"/>
</dbReference>
<dbReference type="GO" id="GO:0000398">
    <property type="term" value="P:mRNA splicing, via spliceosome"/>
    <property type="evidence" value="ECO:0007669"/>
    <property type="project" value="UniProtKB-UniRule"/>
</dbReference>
<evidence type="ECO:0000256" key="14">
    <source>
        <dbReference type="ARBA" id="ARBA00023187"/>
    </source>
</evidence>
<evidence type="ECO:0000256" key="11">
    <source>
        <dbReference type="ARBA" id="ARBA00022990"/>
    </source>
</evidence>
<dbReference type="PANTHER" id="PTHR11208:SF45">
    <property type="entry name" value="SPLICING FACTOR 1"/>
    <property type="match status" value="1"/>
</dbReference>
<feature type="region of interest" description="Disordered" evidence="20">
    <location>
        <begin position="565"/>
        <end position="595"/>
    </location>
</feature>
<dbReference type="EMBL" id="CAJNYT010001837">
    <property type="protein sequence ID" value="CAF3432653.1"/>
    <property type="molecule type" value="Genomic_DNA"/>
</dbReference>
<evidence type="ECO:0000256" key="10">
    <source>
        <dbReference type="ARBA" id="ARBA00022884"/>
    </source>
</evidence>
<dbReference type="InterPro" id="IPR004087">
    <property type="entry name" value="KH_dom"/>
</dbReference>
<evidence type="ECO:0000256" key="16">
    <source>
        <dbReference type="ARBA" id="ARBA00055181"/>
    </source>
</evidence>
<dbReference type="InterPro" id="IPR045071">
    <property type="entry name" value="BBP-like"/>
</dbReference>
<evidence type="ECO:0000256" key="15">
    <source>
        <dbReference type="ARBA" id="ARBA00023242"/>
    </source>
</evidence>
<evidence type="ECO:0000256" key="5">
    <source>
        <dbReference type="ARBA" id="ARBA00022664"/>
    </source>
</evidence>
<keyword evidence="8 17" id="KW-0863">Zinc-finger</keyword>
<dbReference type="GO" id="GO:0005681">
    <property type="term" value="C:spliceosomal complex"/>
    <property type="evidence" value="ECO:0007669"/>
    <property type="project" value="UniProtKB-KW"/>
</dbReference>
<dbReference type="Pfam" id="PF22675">
    <property type="entry name" value="KH-I_KHDC4-BBP"/>
    <property type="match status" value="1"/>
</dbReference>
<feature type="region of interest" description="Disordered" evidence="20">
    <location>
        <begin position="1"/>
        <end position="47"/>
    </location>
</feature>
<evidence type="ECO:0000256" key="20">
    <source>
        <dbReference type="SAM" id="MobiDB-lite"/>
    </source>
</evidence>
<dbReference type="InterPro" id="IPR036612">
    <property type="entry name" value="KH_dom_type_1_sf"/>
</dbReference>
<feature type="compositionally biased region" description="Polar residues" evidence="20">
    <location>
        <begin position="37"/>
        <end position="47"/>
    </location>
</feature>
<reference evidence="23" key="1">
    <citation type="submission" date="2021-02" db="EMBL/GenBank/DDBJ databases">
        <authorList>
            <person name="Nowell W R."/>
        </authorList>
    </citation>
    <scope>NUCLEOTIDE SEQUENCE</scope>
</reference>
<keyword evidence="5 19" id="KW-0507">mRNA processing</keyword>
<dbReference type="PROSITE" id="PS50084">
    <property type="entry name" value="KH_TYPE_1"/>
    <property type="match status" value="1"/>
</dbReference>
<dbReference type="Gene3D" id="3.30.1370.10">
    <property type="entry name" value="K Homology domain, type 1"/>
    <property type="match status" value="1"/>
</dbReference>
<accession>A0A818K6Q5</accession>
<comment type="function">
    <text evidence="19">Necessary for the splicing of pre-mRNA. Has a role in the recognition of the branch site (5'-UACUAAC-3'), the pyrimidine tract and the 3'-splice site at the 3'-end of introns.</text>
</comment>
<dbReference type="GO" id="GO:0048024">
    <property type="term" value="P:regulation of mRNA splicing, via spliceosome"/>
    <property type="evidence" value="ECO:0007669"/>
    <property type="project" value="TreeGrafter"/>
</dbReference>
<evidence type="ECO:0000313" key="25">
    <source>
        <dbReference type="Proteomes" id="UP000663833"/>
    </source>
</evidence>
<proteinExistence type="inferred from homology"/>
<feature type="compositionally biased region" description="Basic residues" evidence="20">
    <location>
        <begin position="1"/>
        <end position="25"/>
    </location>
</feature>
<dbReference type="Proteomes" id="UP000663851">
    <property type="component" value="Unassembled WGS sequence"/>
</dbReference>
<dbReference type="Proteomes" id="UP000663833">
    <property type="component" value="Unassembled WGS sequence"/>
</dbReference>
<dbReference type="SUPFAM" id="SSF54791">
    <property type="entry name" value="Eukaryotic type KH-domain (KH-domain type I)"/>
    <property type="match status" value="1"/>
</dbReference>
<keyword evidence="14 19" id="KW-0508">mRNA splicing</keyword>
<feature type="compositionally biased region" description="Low complexity" evidence="20">
    <location>
        <begin position="496"/>
        <end position="518"/>
    </location>
</feature>
<dbReference type="GO" id="GO:0005654">
    <property type="term" value="C:nucleoplasm"/>
    <property type="evidence" value="ECO:0007669"/>
    <property type="project" value="UniProtKB-ARBA"/>
</dbReference>
<feature type="region of interest" description="Disordered" evidence="20">
    <location>
        <begin position="496"/>
        <end position="523"/>
    </location>
</feature>
<dbReference type="CDD" id="cd22382">
    <property type="entry name" value="KH-I_SF1"/>
    <property type="match status" value="1"/>
</dbReference>
<evidence type="ECO:0000313" key="23">
    <source>
        <dbReference type="EMBL" id="CAF3551481.1"/>
    </source>
</evidence>
<evidence type="ECO:0000313" key="24">
    <source>
        <dbReference type="EMBL" id="CAF4087130.1"/>
    </source>
</evidence>
<evidence type="ECO:0000259" key="21">
    <source>
        <dbReference type="PROSITE" id="PS50158"/>
    </source>
</evidence>
<dbReference type="InterPro" id="IPR001878">
    <property type="entry name" value="Znf_CCHC"/>
</dbReference>
<protein>
    <recommendedName>
        <fullName evidence="19">Branchpoint-bridging protein</fullName>
    </recommendedName>
</protein>
<dbReference type="Proteomes" id="UP000663872">
    <property type="component" value="Unassembled WGS sequence"/>
</dbReference>
<name>A0A818K6Q5_9BILA</name>
<keyword evidence="12" id="KW-0805">Transcription regulation</keyword>
<evidence type="ECO:0000256" key="4">
    <source>
        <dbReference type="ARBA" id="ARBA00022553"/>
    </source>
</evidence>
<dbReference type="EMBL" id="CAJNYD010003909">
    <property type="protein sequence ID" value="CAF3551481.1"/>
    <property type="molecule type" value="Genomic_DNA"/>
</dbReference>
<gene>
    <name evidence="22" type="ORF">GRG538_LOCUS12798</name>
    <name evidence="24" type="ORF">HFQ381_LOCUS93</name>
    <name evidence="23" type="ORF">LUA448_LOCUS27982</name>
</gene>
<keyword evidence="6 19" id="KW-0479">Metal-binding</keyword>
<feature type="region of interest" description="Disordered" evidence="20">
    <location>
        <begin position="155"/>
        <end position="188"/>
    </location>
</feature>
<evidence type="ECO:0000256" key="19">
    <source>
        <dbReference type="RuleBase" id="RU367126"/>
    </source>
</evidence>
<evidence type="ECO:0000256" key="7">
    <source>
        <dbReference type="ARBA" id="ARBA00022728"/>
    </source>
</evidence>
<keyword evidence="3" id="KW-0678">Repressor</keyword>
<feature type="compositionally biased region" description="Low complexity" evidence="20">
    <location>
        <begin position="571"/>
        <end position="595"/>
    </location>
</feature>
<dbReference type="Pfam" id="PF16275">
    <property type="entry name" value="SF1-HH"/>
    <property type="match status" value="1"/>
</dbReference>
<comment type="function">
    <text evidence="16">Necessary for the ATP-dependent first step of spliceosome assembly. Binds to the intron branch point sequence (BPS) 5'-UACUAAC-3' of the pre-mRNA. May act as transcription repressor.</text>
</comment>
<dbReference type="PROSITE" id="PS50158">
    <property type="entry name" value="ZF_CCHC"/>
    <property type="match status" value="1"/>
</dbReference>
<organism evidence="23 25">
    <name type="scientific">Rotaria socialis</name>
    <dbReference type="NCBI Taxonomy" id="392032"/>
    <lineage>
        <taxon>Eukaryota</taxon>
        <taxon>Metazoa</taxon>
        <taxon>Spiralia</taxon>
        <taxon>Gnathifera</taxon>
        <taxon>Rotifera</taxon>
        <taxon>Eurotatoria</taxon>
        <taxon>Bdelloidea</taxon>
        <taxon>Philodinida</taxon>
        <taxon>Philodinidae</taxon>
        <taxon>Rotaria</taxon>
    </lineage>
</organism>
<dbReference type="PANTHER" id="PTHR11208">
    <property type="entry name" value="RNA-BINDING PROTEIN RELATED"/>
    <property type="match status" value="1"/>
</dbReference>
<keyword evidence="15 19" id="KW-0539">Nucleus</keyword>
<dbReference type="GO" id="GO:0008270">
    <property type="term" value="F:zinc ion binding"/>
    <property type="evidence" value="ECO:0007669"/>
    <property type="project" value="UniProtKB-UniRule"/>
</dbReference>
<evidence type="ECO:0000256" key="3">
    <source>
        <dbReference type="ARBA" id="ARBA00022491"/>
    </source>
</evidence>
<evidence type="ECO:0000256" key="6">
    <source>
        <dbReference type="ARBA" id="ARBA00022723"/>
    </source>
</evidence>
<dbReference type="InterPro" id="IPR055256">
    <property type="entry name" value="KH_1_KHDC4/BBP-like"/>
</dbReference>
<comment type="subcellular location">
    <subcellularLocation>
        <location evidence="1 19">Nucleus</location>
    </subcellularLocation>
</comment>
<dbReference type="AlphaFoldDB" id="A0A818K6Q5"/>
<dbReference type="Gene3D" id="6.10.140.1790">
    <property type="match status" value="1"/>
</dbReference>
<keyword evidence="11" id="KW-0007">Acetylation</keyword>
<dbReference type="InterPro" id="IPR047086">
    <property type="entry name" value="SF1-HH_sf"/>
</dbReference>
<keyword evidence="10 18" id="KW-0694">RNA-binding</keyword>